<name>A0A8J3DFK0_9HYPH</name>
<gene>
    <name evidence="1" type="ORF">GCM10010136_02040</name>
</gene>
<dbReference type="Gene3D" id="1.10.260.40">
    <property type="entry name" value="lambda repressor-like DNA-binding domains"/>
    <property type="match status" value="1"/>
</dbReference>
<evidence type="ECO:0008006" key="3">
    <source>
        <dbReference type="Google" id="ProtNLM"/>
    </source>
</evidence>
<evidence type="ECO:0000313" key="2">
    <source>
        <dbReference type="Proteomes" id="UP000641137"/>
    </source>
</evidence>
<keyword evidence="2" id="KW-1185">Reference proteome</keyword>
<evidence type="ECO:0000313" key="1">
    <source>
        <dbReference type="EMBL" id="GHC61479.1"/>
    </source>
</evidence>
<accession>A0A8J3DFK0</accession>
<dbReference type="Proteomes" id="UP000641137">
    <property type="component" value="Unassembled WGS sequence"/>
</dbReference>
<comment type="caution">
    <text evidence="1">The sequence shown here is derived from an EMBL/GenBank/DDBJ whole genome shotgun (WGS) entry which is preliminary data.</text>
</comment>
<sequence>MAIRQMTNIEFRAIRQRLGLTQAQLSHVLQYSAALTVSTYERDKNPRPIPTHVAMLMTAYDEGYRPKDWPK</sequence>
<dbReference type="InterPro" id="IPR010982">
    <property type="entry name" value="Lambda_DNA-bd_dom_sf"/>
</dbReference>
<dbReference type="SUPFAM" id="SSF47413">
    <property type="entry name" value="lambda repressor-like DNA-binding domains"/>
    <property type="match status" value="1"/>
</dbReference>
<organism evidence="1 2">
    <name type="scientific">Limoniibacter endophyticus</name>
    <dbReference type="NCBI Taxonomy" id="1565040"/>
    <lineage>
        <taxon>Bacteria</taxon>
        <taxon>Pseudomonadati</taxon>
        <taxon>Pseudomonadota</taxon>
        <taxon>Alphaproteobacteria</taxon>
        <taxon>Hyphomicrobiales</taxon>
        <taxon>Bartonellaceae</taxon>
        <taxon>Limoniibacter</taxon>
    </lineage>
</organism>
<dbReference type="EMBL" id="BMZO01000001">
    <property type="protein sequence ID" value="GHC61479.1"/>
    <property type="molecule type" value="Genomic_DNA"/>
</dbReference>
<dbReference type="InterPro" id="IPR001387">
    <property type="entry name" value="Cro/C1-type_HTH"/>
</dbReference>
<dbReference type="GO" id="GO:0003677">
    <property type="term" value="F:DNA binding"/>
    <property type="evidence" value="ECO:0007669"/>
    <property type="project" value="InterPro"/>
</dbReference>
<protein>
    <recommendedName>
        <fullName evidence="3">Helix-turn-helix protein</fullName>
    </recommendedName>
</protein>
<reference evidence="1" key="1">
    <citation type="journal article" date="2014" name="Int. J. Syst. Evol. Microbiol.">
        <title>Complete genome sequence of Corynebacterium casei LMG S-19264T (=DSM 44701T), isolated from a smear-ripened cheese.</title>
        <authorList>
            <consortium name="US DOE Joint Genome Institute (JGI-PGF)"/>
            <person name="Walter F."/>
            <person name="Albersmeier A."/>
            <person name="Kalinowski J."/>
            <person name="Ruckert C."/>
        </authorList>
    </citation>
    <scope>NUCLEOTIDE SEQUENCE</scope>
    <source>
        <strain evidence="1">KCTC 42097</strain>
    </source>
</reference>
<reference evidence="1" key="2">
    <citation type="submission" date="2020-09" db="EMBL/GenBank/DDBJ databases">
        <authorList>
            <person name="Sun Q."/>
            <person name="Kim S."/>
        </authorList>
    </citation>
    <scope>NUCLEOTIDE SEQUENCE</scope>
    <source>
        <strain evidence="1">KCTC 42097</strain>
    </source>
</reference>
<proteinExistence type="predicted"/>
<dbReference type="CDD" id="cd00093">
    <property type="entry name" value="HTH_XRE"/>
    <property type="match status" value="1"/>
</dbReference>
<dbReference type="AlphaFoldDB" id="A0A8J3DFK0"/>